<dbReference type="PROSITE" id="PS50158">
    <property type="entry name" value="ZF_CCHC"/>
    <property type="match status" value="1"/>
</dbReference>
<dbReference type="GO" id="GO:0003676">
    <property type="term" value="F:nucleic acid binding"/>
    <property type="evidence" value="ECO:0007669"/>
    <property type="project" value="InterPro"/>
</dbReference>
<feature type="region of interest" description="Disordered" evidence="2">
    <location>
        <begin position="1"/>
        <end position="80"/>
    </location>
</feature>
<evidence type="ECO:0000256" key="2">
    <source>
        <dbReference type="SAM" id="MobiDB-lite"/>
    </source>
</evidence>
<dbReference type="AlphaFoldDB" id="A0A444Z3L3"/>
<feature type="domain" description="CCHC-type" evidence="3">
    <location>
        <begin position="109"/>
        <end position="122"/>
    </location>
</feature>
<reference evidence="4 5" key="1">
    <citation type="submission" date="2019-01" db="EMBL/GenBank/DDBJ databases">
        <title>Sequencing of cultivated peanut Arachis hypogaea provides insights into genome evolution and oil improvement.</title>
        <authorList>
            <person name="Chen X."/>
        </authorList>
    </citation>
    <scope>NUCLEOTIDE SEQUENCE [LARGE SCALE GENOMIC DNA]</scope>
    <source>
        <strain evidence="5">cv. Fuhuasheng</strain>
        <tissue evidence="4">Leaves</tissue>
    </source>
</reference>
<keyword evidence="1" id="KW-0862">Zinc</keyword>
<evidence type="ECO:0000313" key="5">
    <source>
        <dbReference type="Proteomes" id="UP000289738"/>
    </source>
</evidence>
<comment type="caution">
    <text evidence="4">The sequence shown here is derived from an EMBL/GenBank/DDBJ whole genome shotgun (WGS) entry which is preliminary data.</text>
</comment>
<evidence type="ECO:0000313" key="4">
    <source>
        <dbReference type="EMBL" id="RYR08634.1"/>
    </source>
</evidence>
<protein>
    <recommendedName>
        <fullName evidence="3">CCHC-type domain-containing protein</fullName>
    </recommendedName>
</protein>
<dbReference type="Gene3D" id="4.10.60.10">
    <property type="entry name" value="Zinc finger, CCHC-type"/>
    <property type="match status" value="1"/>
</dbReference>
<name>A0A444Z3L3_ARAHY</name>
<keyword evidence="1" id="KW-0863">Zinc-finger</keyword>
<gene>
    <name evidence="4" type="ORF">Ahy_B05g076425</name>
</gene>
<proteinExistence type="predicted"/>
<dbReference type="InterPro" id="IPR001878">
    <property type="entry name" value="Znf_CCHC"/>
</dbReference>
<evidence type="ECO:0000256" key="1">
    <source>
        <dbReference type="PROSITE-ProRule" id="PRU00047"/>
    </source>
</evidence>
<feature type="compositionally biased region" description="Basic and acidic residues" evidence="2">
    <location>
        <begin position="1"/>
        <end position="34"/>
    </location>
</feature>
<keyword evidence="1" id="KW-0479">Metal-binding</keyword>
<dbReference type="SUPFAM" id="SSF57756">
    <property type="entry name" value="Retrovirus zinc finger-like domains"/>
    <property type="match status" value="1"/>
</dbReference>
<dbReference type="EMBL" id="SDMP01000015">
    <property type="protein sequence ID" value="RYR08634.1"/>
    <property type="molecule type" value="Genomic_DNA"/>
</dbReference>
<dbReference type="GO" id="GO:0008270">
    <property type="term" value="F:zinc ion binding"/>
    <property type="evidence" value="ECO:0007669"/>
    <property type="project" value="UniProtKB-KW"/>
</dbReference>
<accession>A0A444Z3L3</accession>
<dbReference type="Proteomes" id="UP000289738">
    <property type="component" value="Chromosome B05"/>
</dbReference>
<keyword evidence="5" id="KW-1185">Reference proteome</keyword>
<evidence type="ECO:0000259" key="3">
    <source>
        <dbReference type="PROSITE" id="PS50158"/>
    </source>
</evidence>
<sequence>MEDQFKLDLERSKTGESSRRTEVARSDRRKSFTKKERKKTKITPRGQSFKRGRYATSCSQRRINDRRNDNRLGLNSEGQISTQPEDLKCQKCKMYHLNRPCRAGLGVSYECGKPGHINQDCPYRKRREAAESNSQT</sequence>
<feature type="compositionally biased region" description="Basic residues" evidence="2">
    <location>
        <begin position="35"/>
        <end position="53"/>
    </location>
</feature>
<dbReference type="InterPro" id="IPR036875">
    <property type="entry name" value="Znf_CCHC_sf"/>
</dbReference>
<organism evidence="4 5">
    <name type="scientific">Arachis hypogaea</name>
    <name type="common">Peanut</name>
    <dbReference type="NCBI Taxonomy" id="3818"/>
    <lineage>
        <taxon>Eukaryota</taxon>
        <taxon>Viridiplantae</taxon>
        <taxon>Streptophyta</taxon>
        <taxon>Embryophyta</taxon>
        <taxon>Tracheophyta</taxon>
        <taxon>Spermatophyta</taxon>
        <taxon>Magnoliopsida</taxon>
        <taxon>eudicotyledons</taxon>
        <taxon>Gunneridae</taxon>
        <taxon>Pentapetalae</taxon>
        <taxon>rosids</taxon>
        <taxon>fabids</taxon>
        <taxon>Fabales</taxon>
        <taxon>Fabaceae</taxon>
        <taxon>Papilionoideae</taxon>
        <taxon>50 kb inversion clade</taxon>
        <taxon>dalbergioids sensu lato</taxon>
        <taxon>Dalbergieae</taxon>
        <taxon>Pterocarpus clade</taxon>
        <taxon>Arachis</taxon>
    </lineage>
</organism>